<accession>A0A0A2VFI1</accession>
<dbReference type="EMBL" id="AVBG01000003">
    <property type="protein sequence ID" value="KGP92345.1"/>
    <property type="molecule type" value="Genomic_DNA"/>
</dbReference>
<name>A0A0A2VFI1_9BACI</name>
<dbReference type="RefSeq" id="WP_036781009.1">
    <property type="nucleotide sequence ID" value="NZ_AVBG01000003.1"/>
</dbReference>
<dbReference type="AlphaFoldDB" id="A0A0A2VFI1"/>
<organism evidence="1 2">
    <name type="scientific">Pontibacillus chungwhensis BH030062</name>
    <dbReference type="NCBI Taxonomy" id="1385513"/>
    <lineage>
        <taxon>Bacteria</taxon>
        <taxon>Bacillati</taxon>
        <taxon>Bacillota</taxon>
        <taxon>Bacilli</taxon>
        <taxon>Bacillales</taxon>
        <taxon>Bacillaceae</taxon>
        <taxon>Pontibacillus</taxon>
    </lineage>
</organism>
<gene>
    <name evidence="1" type="ORF">N780_00460</name>
</gene>
<evidence type="ECO:0000313" key="2">
    <source>
        <dbReference type="Proteomes" id="UP000030153"/>
    </source>
</evidence>
<sequence length="66" mass="8229">MSEMKNFMYELNQFMKWSEEMKDAYERLSEEEQLLVNKHTPFTETPRQLNKEVTKWYESMHEKVSY</sequence>
<dbReference type="OrthoDB" id="2691853at2"/>
<comment type="caution">
    <text evidence="1">The sequence shown here is derived from an EMBL/GenBank/DDBJ whole genome shotgun (WGS) entry which is preliminary data.</text>
</comment>
<dbReference type="STRING" id="1385513.N780_00460"/>
<dbReference type="eggNOG" id="ENOG5030CDE">
    <property type="taxonomic scope" value="Bacteria"/>
</dbReference>
<keyword evidence="2" id="KW-1185">Reference proteome</keyword>
<evidence type="ECO:0000313" key="1">
    <source>
        <dbReference type="EMBL" id="KGP92345.1"/>
    </source>
</evidence>
<reference evidence="1 2" key="1">
    <citation type="submission" date="2013-08" db="EMBL/GenBank/DDBJ databases">
        <title>Genome of Pontibacillus chungwhensis.</title>
        <authorList>
            <person name="Wang Q."/>
            <person name="Wang G."/>
        </authorList>
    </citation>
    <scope>NUCLEOTIDE SEQUENCE [LARGE SCALE GENOMIC DNA]</scope>
    <source>
        <strain evidence="1 2">BH030062</strain>
    </source>
</reference>
<dbReference type="Proteomes" id="UP000030153">
    <property type="component" value="Unassembled WGS sequence"/>
</dbReference>
<protein>
    <submittedName>
        <fullName evidence="1">Uncharacterized protein</fullName>
    </submittedName>
</protein>
<proteinExistence type="predicted"/>